<dbReference type="AlphaFoldDB" id="A0A444I376"/>
<dbReference type="RefSeq" id="WP_128410483.1">
    <property type="nucleotide sequence ID" value="NZ_SBHX01000027.1"/>
</dbReference>
<protein>
    <submittedName>
        <fullName evidence="1">DUF1064 domain-containing protein</fullName>
    </submittedName>
</protein>
<dbReference type="Pfam" id="PF06356">
    <property type="entry name" value="DUF1064"/>
    <property type="match status" value="1"/>
</dbReference>
<organism evidence="1 2">
    <name type="scientific">Rhizobium leguminosarum</name>
    <dbReference type="NCBI Taxonomy" id="384"/>
    <lineage>
        <taxon>Bacteria</taxon>
        <taxon>Pseudomonadati</taxon>
        <taxon>Pseudomonadota</taxon>
        <taxon>Alphaproteobacteria</taxon>
        <taxon>Hyphomicrobiales</taxon>
        <taxon>Rhizobiaceae</taxon>
        <taxon>Rhizobium/Agrobacterium group</taxon>
        <taxon>Rhizobium</taxon>
    </lineage>
</organism>
<dbReference type="Proteomes" id="UP000283817">
    <property type="component" value="Unassembled WGS sequence"/>
</dbReference>
<dbReference type="EMBL" id="SBHX01000027">
    <property type="protein sequence ID" value="RWX32020.1"/>
    <property type="molecule type" value="Genomic_DNA"/>
</dbReference>
<evidence type="ECO:0000313" key="2">
    <source>
        <dbReference type="Proteomes" id="UP000283817"/>
    </source>
</evidence>
<gene>
    <name evidence="1" type="ORF">EHI47_11590</name>
</gene>
<comment type="caution">
    <text evidence="1">The sequence shown here is derived from an EMBL/GenBank/DDBJ whole genome shotgun (WGS) entry which is preliminary data.</text>
</comment>
<name>A0A444I376_RHILE</name>
<dbReference type="InterPro" id="IPR009414">
    <property type="entry name" value="DUF1064"/>
</dbReference>
<accession>A0A444I376</accession>
<sequence>MTEIITREEYRAAVAKPKRRNKFGAKKTMFEGILFDSKREAEVYRDLKLLERSGRISGFERQRKFELIVNGEIIGTYRADFAFIDHDQDCKFRVVDVKGVVTRDFKRVQKIIKAIYNIDVEVWK</sequence>
<evidence type="ECO:0000313" key="1">
    <source>
        <dbReference type="EMBL" id="RWX32020.1"/>
    </source>
</evidence>
<reference evidence="1 2" key="1">
    <citation type="submission" date="2019-01" db="EMBL/GenBank/DDBJ databases">
        <title>RHIZO-ID as a novel technology for direct rhizobia identification.</title>
        <authorList>
            <person name="De Meyer S.E."/>
        </authorList>
    </citation>
    <scope>NUCLEOTIDE SEQUENCE [LARGE SCALE GENOMIC DNA]</scope>
    <source>
        <strain evidence="1 2">WSM448</strain>
    </source>
</reference>
<proteinExistence type="predicted"/>